<feature type="coiled-coil region" evidence="1">
    <location>
        <begin position="127"/>
        <end position="161"/>
    </location>
</feature>
<evidence type="ECO:0000259" key="3">
    <source>
        <dbReference type="PROSITE" id="PS50217"/>
    </source>
</evidence>
<dbReference type="SMART" id="SM00338">
    <property type="entry name" value="BRLZ"/>
    <property type="match status" value="1"/>
</dbReference>
<keyword evidence="1" id="KW-0175">Coiled coil</keyword>
<evidence type="ECO:0000313" key="5">
    <source>
        <dbReference type="Proteomes" id="UP000826661"/>
    </source>
</evidence>
<evidence type="ECO:0000256" key="2">
    <source>
        <dbReference type="SAM" id="MobiDB-lite"/>
    </source>
</evidence>
<dbReference type="AlphaFoldDB" id="A0A8G0PK70"/>
<organism evidence="4 5">
    <name type="scientific">Trichoderma simmonsii</name>
    <dbReference type="NCBI Taxonomy" id="1491479"/>
    <lineage>
        <taxon>Eukaryota</taxon>
        <taxon>Fungi</taxon>
        <taxon>Dikarya</taxon>
        <taxon>Ascomycota</taxon>
        <taxon>Pezizomycotina</taxon>
        <taxon>Sordariomycetes</taxon>
        <taxon>Hypocreomycetidae</taxon>
        <taxon>Hypocreales</taxon>
        <taxon>Hypocreaceae</taxon>
        <taxon>Trichoderma</taxon>
    </lineage>
</organism>
<feature type="domain" description="BZIP" evidence="3">
    <location>
        <begin position="115"/>
        <end position="165"/>
    </location>
</feature>
<dbReference type="InterPro" id="IPR046347">
    <property type="entry name" value="bZIP_sf"/>
</dbReference>
<proteinExistence type="predicted"/>
<dbReference type="PROSITE" id="PS00036">
    <property type="entry name" value="BZIP_BASIC"/>
    <property type="match status" value="1"/>
</dbReference>
<protein>
    <submittedName>
        <fullName evidence="4">BZIP</fullName>
    </submittedName>
</protein>
<dbReference type="EMBL" id="CP075870">
    <property type="protein sequence ID" value="QYT05451.1"/>
    <property type="molecule type" value="Genomic_DNA"/>
</dbReference>
<feature type="compositionally biased region" description="Low complexity" evidence="2">
    <location>
        <begin position="82"/>
        <end position="103"/>
    </location>
</feature>
<keyword evidence="5" id="KW-1185">Reference proteome</keyword>
<evidence type="ECO:0000313" key="4">
    <source>
        <dbReference type="EMBL" id="QYT05451.1"/>
    </source>
</evidence>
<dbReference type="SUPFAM" id="SSF57959">
    <property type="entry name" value="Leucine zipper domain"/>
    <property type="match status" value="1"/>
</dbReference>
<dbReference type="Gene3D" id="1.20.5.170">
    <property type="match status" value="1"/>
</dbReference>
<dbReference type="PROSITE" id="PS50217">
    <property type="entry name" value="BZIP"/>
    <property type="match status" value="1"/>
</dbReference>
<dbReference type="Pfam" id="PF00170">
    <property type="entry name" value="bZIP_1"/>
    <property type="match status" value="1"/>
</dbReference>
<feature type="region of interest" description="Disordered" evidence="2">
    <location>
        <begin position="68"/>
        <end position="107"/>
    </location>
</feature>
<name>A0A8G0PK70_9HYPO</name>
<dbReference type="GO" id="GO:0003700">
    <property type="term" value="F:DNA-binding transcription factor activity"/>
    <property type="evidence" value="ECO:0007669"/>
    <property type="project" value="InterPro"/>
</dbReference>
<dbReference type="Proteomes" id="UP000826661">
    <property type="component" value="Chromosome VII"/>
</dbReference>
<reference evidence="4 5" key="1">
    <citation type="journal article" date="2021" name="BMC Genomics">
        <title>Telomere-to-telomere genome assembly of asparaginase-producing Trichoderma simmonsii.</title>
        <authorList>
            <person name="Chung D."/>
            <person name="Kwon Y.M."/>
            <person name="Yang Y."/>
        </authorList>
    </citation>
    <scope>NUCLEOTIDE SEQUENCE [LARGE SCALE GENOMIC DNA]</scope>
    <source>
        <strain evidence="4 5">GH-Sj1</strain>
    </source>
</reference>
<dbReference type="CDD" id="cd14688">
    <property type="entry name" value="bZIP_YAP"/>
    <property type="match status" value="1"/>
</dbReference>
<gene>
    <name evidence="4" type="ORF">H0G86_012344</name>
</gene>
<evidence type="ECO:0000256" key="1">
    <source>
        <dbReference type="SAM" id="Coils"/>
    </source>
</evidence>
<accession>A0A8G0PK70</accession>
<dbReference type="InterPro" id="IPR004827">
    <property type="entry name" value="bZIP"/>
</dbReference>
<sequence>MDTKDTSPSISSWNDSQFSYDMQGPMDMTYDEAFTEVMQCFLPIQQPDFAALSSTCSSPIKPFTPQSFNGMSDGLVDTLNLSNPSFSPPSSRSQSPASSSPTSQIDLTVIHKLSKRQRNRDAQRAYRERKEKLLHTLAEKVEKLEAAYNAVKEERDQLRQKLDSLTDPSPPTEGDIPAYNDQFASFTNFQFDNYLFSNLPRHQIVLPLS</sequence>